<evidence type="ECO:0000313" key="2">
    <source>
        <dbReference type="EMBL" id="KAF1842189.1"/>
    </source>
</evidence>
<proteinExistence type="predicted"/>
<feature type="region of interest" description="Disordered" evidence="1">
    <location>
        <begin position="1"/>
        <end position="45"/>
    </location>
</feature>
<accession>A0A9P4GAY1</accession>
<feature type="compositionally biased region" description="Basic residues" evidence="1">
    <location>
        <begin position="1"/>
        <end position="20"/>
    </location>
</feature>
<sequence>MPKHPRRSKAPRKKNIRKRHDNGNRHLPVETQHASSSSSSVNNLPKGLDPRGFFSEDSIRRQLKYLVPGSLNEEESTSNAHCPCYRSCCFCVCCCCCCPSSSVRNQSSSGYCIGAGDWSFDVSAYFAPPPRSGSILADGATSGAVQEAGCCAAAESSMQYTKVLEAFTQLDLEPSSSSRQEHGLSRDEWPCDFCGSECFCWTVGLDG</sequence>
<reference evidence="2" key="1">
    <citation type="submission" date="2020-01" db="EMBL/GenBank/DDBJ databases">
        <authorList>
            <consortium name="DOE Joint Genome Institute"/>
            <person name="Haridas S."/>
            <person name="Albert R."/>
            <person name="Binder M."/>
            <person name="Bloem J."/>
            <person name="Labutti K."/>
            <person name="Salamov A."/>
            <person name="Andreopoulos B."/>
            <person name="Baker S.E."/>
            <person name="Barry K."/>
            <person name="Bills G."/>
            <person name="Bluhm B.H."/>
            <person name="Cannon C."/>
            <person name="Castanera R."/>
            <person name="Culley D.E."/>
            <person name="Daum C."/>
            <person name="Ezra D."/>
            <person name="Gonzalez J.B."/>
            <person name="Henrissat B."/>
            <person name="Kuo A."/>
            <person name="Liang C."/>
            <person name="Lipzen A."/>
            <person name="Lutzoni F."/>
            <person name="Magnuson J."/>
            <person name="Mondo S."/>
            <person name="Nolan M."/>
            <person name="Ohm R."/>
            <person name="Pangilinan J."/>
            <person name="Park H.-J."/>
            <person name="Ramirez L."/>
            <person name="Alfaro M."/>
            <person name="Sun H."/>
            <person name="Tritt A."/>
            <person name="Yoshinaga Y."/>
            <person name="Zwiers L.-H."/>
            <person name="Turgeon B.G."/>
            <person name="Goodwin S.B."/>
            <person name="Spatafora J.W."/>
            <person name="Crous P.W."/>
            <person name="Grigoriev I.V."/>
        </authorList>
    </citation>
    <scope>NUCLEOTIDE SEQUENCE</scope>
    <source>
        <strain evidence="2">CBS 394.84</strain>
    </source>
</reference>
<name>A0A9P4GAY1_9PLEO</name>
<keyword evidence="3" id="KW-1185">Reference proteome</keyword>
<evidence type="ECO:0000256" key="1">
    <source>
        <dbReference type="SAM" id="MobiDB-lite"/>
    </source>
</evidence>
<dbReference type="Proteomes" id="UP000800039">
    <property type="component" value="Unassembled WGS sequence"/>
</dbReference>
<dbReference type="AlphaFoldDB" id="A0A9P4GAY1"/>
<gene>
    <name evidence="2" type="ORF">K460DRAFT_435518</name>
</gene>
<evidence type="ECO:0000313" key="3">
    <source>
        <dbReference type="Proteomes" id="UP000800039"/>
    </source>
</evidence>
<comment type="caution">
    <text evidence="2">The sequence shown here is derived from an EMBL/GenBank/DDBJ whole genome shotgun (WGS) entry which is preliminary data.</text>
</comment>
<protein>
    <submittedName>
        <fullName evidence="2">Uncharacterized protein</fullName>
    </submittedName>
</protein>
<dbReference type="EMBL" id="ML976618">
    <property type="protein sequence ID" value="KAF1842189.1"/>
    <property type="molecule type" value="Genomic_DNA"/>
</dbReference>
<dbReference type="GeneID" id="63855656"/>
<dbReference type="OrthoDB" id="3684807at2759"/>
<organism evidence="2 3">
    <name type="scientific">Cucurbitaria berberidis CBS 394.84</name>
    <dbReference type="NCBI Taxonomy" id="1168544"/>
    <lineage>
        <taxon>Eukaryota</taxon>
        <taxon>Fungi</taxon>
        <taxon>Dikarya</taxon>
        <taxon>Ascomycota</taxon>
        <taxon>Pezizomycotina</taxon>
        <taxon>Dothideomycetes</taxon>
        <taxon>Pleosporomycetidae</taxon>
        <taxon>Pleosporales</taxon>
        <taxon>Pleosporineae</taxon>
        <taxon>Cucurbitariaceae</taxon>
        <taxon>Cucurbitaria</taxon>
    </lineage>
</organism>
<dbReference type="RefSeq" id="XP_040784752.1">
    <property type="nucleotide sequence ID" value="XM_040938400.1"/>
</dbReference>